<sequence>MFAKLASFIVLGLSATVFAAPTETGLVPRSNVGEVTYYDPGLGACGITSSAAELVAAVPTALYDSYPGATPNPNLNPICGKKIRATYNGRSVDVTVVDKCYGCKGTYDIDMTQVAMRALVDDPVAAGRLFGVSWDWL</sequence>
<organism evidence="3 4">
    <name type="scientific">Cylindrobasidium torrendii FP15055 ss-10</name>
    <dbReference type="NCBI Taxonomy" id="1314674"/>
    <lineage>
        <taxon>Eukaryota</taxon>
        <taxon>Fungi</taxon>
        <taxon>Dikarya</taxon>
        <taxon>Basidiomycota</taxon>
        <taxon>Agaricomycotina</taxon>
        <taxon>Agaricomycetes</taxon>
        <taxon>Agaricomycetidae</taxon>
        <taxon>Agaricales</taxon>
        <taxon>Marasmiineae</taxon>
        <taxon>Physalacriaceae</taxon>
        <taxon>Cylindrobasidium</taxon>
    </lineage>
</organism>
<evidence type="ECO:0000313" key="4">
    <source>
        <dbReference type="Proteomes" id="UP000054007"/>
    </source>
</evidence>
<evidence type="ECO:0000256" key="2">
    <source>
        <dbReference type="SAM" id="SignalP"/>
    </source>
</evidence>
<dbReference type="OrthoDB" id="623670at2759"/>
<dbReference type="EMBL" id="KN880503">
    <property type="protein sequence ID" value="KIY68423.1"/>
    <property type="molecule type" value="Genomic_DNA"/>
</dbReference>
<accession>A0A0D7BD51</accession>
<dbReference type="SUPFAM" id="SSF50685">
    <property type="entry name" value="Barwin-like endoglucanases"/>
    <property type="match status" value="1"/>
</dbReference>
<dbReference type="InterPro" id="IPR051477">
    <property type="entry name" value="Expansin_CellWall"/>
</dbReference>
<gene>
    <name evidence="3" type="ORF">CYLTODRAFT_421646</name>
</gene>
<proteinExistence type="predicted"/>
<keyword evidence="1 2" id="KW-0732">Signal</keyword>
<reference evidence="3 4" key="1">
    <citation type="journal article" date="2015" name="Fungal Genet. Biol.">
        <title>Evolution of novel wood decay mechanisms in Agaricales revealed by the genome sequences of Fistulina hepatica and Cylindrobasidium torrendii.</title>
        <authorList>
            <person name="Floudas D."/>
            <person name="Held B.W."/>
            <person name="Riley R."/>
            <person name="Nagy L.G."/>
            <person name="Koehler G."/>
            <person name="Ransdell A.S."/>
            <person name="Younus H."/>
            <person name="Chow J."/>
            <person name="Chiniquy J."/>
            <person name="Lipzen A."/>
            <person name="Tritt A."/>
            <person name="Sun H."/>
            <person name="Haridas S."/>
            <person name="LaButti K."/>
            <person name="Ohm R.A."/>
            <person name="Kues U."/>
            <person name="Blanchette R.A."/>
            <person name="Grigoriev I.V."/>
            <person name="Minto R.E."/>
            <person name="Hibbett D.S."/>
        </authorList>
    </citation>
    <scope>NUCLEOTIDE SEQUENCE [LARGE SCALE GENOMIC DNA]</scope>
    <source>
        <strain evidence="3 4">FP15055 ss-10</strain>
    </source>
</reference>
<dbReference type="PANTHER" id="PTHR31836:SF28">
    <property type="entry name" value="SRCR DOMAIN-CONTAINING PROTEIN-RELATED"/>
    <property type="match status" value="1"/>
</dbReference>
<dbReference type="AlphaFoldDB" id="A0A0D7BD51"/>
<evidence type="ECO:0000313" key="3">
    <source>
        <dbReference type="EMBL" id="KIY68423.1"/>
    </source>
</evidence>
<feature type="chain" id="PRO_5002317276" description="RlpA-like protein double-psi beta-barrel domain-containing protein" evidence="2">
    <location>
        <begin position="20"/>
        <end position="137"/>
    </location>
</feature>
<dbReference type="PANTHER" id="PTHR31836">
    <property type="match status" value="1"/>
</dbReference>
<feature type="signal peptide" evidence="2">
    <location>
        <begin position="1"/>
        <end position="19"/>
    </location>
</feature>
<name>A0A0D7BD51_9AGAR</name>
<protein>
    <recommendedName>
        <fullName evidence="5">RlpA-like protein double-psi beta-barrel domain-containing protein</fullName>
    </recommendedName>
</protein>
<dbReference type="Proteomes" id="UP000054007">
    <property type="component" value="Unassembled WGS sequence"/>
</dbReference>
<dbReference type="STRING" id="1314674.A0A0D7BD51"/>
<evidence type="ECO:0000256" key="1">
    <source>
        <dbReference type="ARBA" id="ARBA00022729"/>
    </source>
</evidence>
<dbReference type="CDD" id="cd22191">
    <property type="entry name" value="DPBB_RlpA_EXP_N-like"/>
    <property type="match status" value="1"/>
</dbReference>
<evidence type="ECO:0008006" key="5">
    <source>
        <dbReference type="Google" id="ProtNLM"/>
    </source>
</evidence>
<dbReference type="InterPro" id="IPR036908">
    <property type="entry name" value="RlpA-like_sf"/>
</dbReference>
<dbReference type="Gene3D" id="2.40.40.10">
    <property type="entry name" value="RlpA-like domain"/>
    <property type="match status" value="1"/>
</dbReference>
<keyword evidence="4" id="KW-1185">Reference proteome</keyword>